<evidence type="ECO:0000313" key="10">
    <source>
        <dbReference type="EMBL" id="AQP47484.1"/>
    </source>
</evidence>
<dbReference type="GO" id="GO:0000156">
    <property type="term" value="F:phosphorelay response regulator activity"/>
    <property type="evidence" value="ECO:0007669"/>
    <property type="project" value="TreeGrafter"/>
</dbReference>
<dbReference type="GO" id="GO:0005829">
    <property type="term" value="C:cytosol"/>
    <property type="evidence" value="ECO:0007669"/>
    <property type="project" value="TreeGrafter"/>
</dbReference>
<dbReference type="Pfam" id="PF00486">
    <property type="entry name" value="Trans_reg_C"/>
    <property type="match status" value="1"/>
</dbReference>
<dbReference type="InterPro" id="IPR036388">
    <property type="entry name" value="WH-like_DNA-bd_sf"/>
</dbReference>
<keyword evidence="1 6" id="KW-0597">Phosphoprotein</keyword>
<dbReference type="RefSeq" id="WP_077685815.1">
    <property type="nucleotide sequence ID" value="NZ_CP019606.1"/>
</dbReference>
<dbReference type="PANTHER" id="PTHR48111">
    <property type="entry name" value="REGULATOR OF RPOS"/>
    <property type="match status" value="1"/>
</dbReference>
<dbReference type="KEGG" id="tes:BW730_08235"/>
<dbReference type="GO" id="GO:0000976">
    <property type="term" value="F:transcription cis-regulatory region binding"/>
    <property type="evidence" value="ECO:0007669"/>
    <property type="project" value="TreeGrafter"/>
</dbReference>
<feature type="domain" description="OmpR/PhoB-type" evidence="9">
    <location>
        <begin position="126"/>
        <end position="224"/>
    </location>
</feature>
<evidence type="ECO:0000256" key="4">
    <source>
        <dbReference type="ARBA" id="ARBA00023125"/>
    </source>
</evidence>
<evidence type="ECO:0000256" key="7">
    <source>
        <dbReference type="PROSITE-ProRule" id="PRU01091"/>
    </source>
</evidence>
<dbReference type="OrthoDB" id="4481605at2"/>
<dbReference type="InterPro" id="IPR001867">
    <property type="entry name" value="OmpR/PhoB-type_DNA-bd"/>
</dbReference>
<dbReference type="InterPro" id="IPR001789">
    <property type="entry name" value="Sig_transdc_resp-reg_receiver"/>
</dbReference>
<evidence type="ECO:0008006" key="12">
    <source>
        <dbReference type="Google" id="ProtNLM"/>
    </source>
</evidence>
<evidence type="ECO:0000256" key="1">
    <source>
        <dbReference type="ARBA" id="ARBA00022553"/>
    </source>
</evidence>
<dbReference type="SMART" id="SM00448">
    <property type="entry name" value="REC"/>
    <property type="match status" value="1"/>
</dbReference>
<evidence type="ECO:0000259" key="9">
    <source>
        <dbReference type="PROSITE" id="PS51755"/>
    </source>
</evidence>
<dbReference type="PROSITE" id="PS50110">
    <property type="entry name" value="RESPONSE_REGULATORY"/>
    <property type="match status" value="1"/>
</dbReference>
<dbReference type="GO" id="GO:0006355">
    <property type="term" value="P:regulation of DNA-templated transcription"/>
    <property type="evidence" value="ECO:0007669"/>
    <property type="project" value="InterPro"/>
</dbReference>
<dbReference type="InterPro" id="IPR039420">
    <property type="entry name" value="WalR-like"/>
</dbReference>
<dbReference type="Pfam" id="PF00072">
    <property type="entry name" value="Response_reg"/>
    <property type="match status" value="1"/>
</dbReference>
<dbReference type="Proteomes" id="UP000188145">
    <property type="component" value="Chromosome"/>
</dbReference>
<evidence type="ECO:0000256" key="5">
    <source>
        <dbReference type="ARBA" id="ARBA00023163"/>
    </source>
</evidence>
<evidence type="ECO:0000259" key="8">
    <source>
        <dbReference type="PROSITE" id="PS50110"/>
    </source>
</evidence>
<dbReference type="SMART" id="SM00862">
    <property type="entry name" value="Trans_reg_C"/>
    <property type="match status" value="1"/>
</dbReference>
<protein>
    <recommendedName>
        <fullName evidence="12">DNA-binding response regulator</fullName>
    </recommendedName>
</protein>
<keyword evidence="5" id="KW-0804">Transcription</keyword>
<dbReference type="SUPFAM" id="SSF52172">
    <property type="entry name" value="CheY-like"/>
    <property type="match status" value="1"/>
</dbReference>
<dbReference type="Gene3D" id="3.40.50.2300">
    <property type="match status" value="1"/>
</dbReference>
<proteinExistence type="predicted"/>
<evidence type="ECO:0000256" key="3">
    <source>
        <dbReference type="ARBA" id="ARBA00023015"/>
    </source>
</evidence>
<dbReference type="Gene3D" id="1.10.10.10">
    <property type="entry name" value="Winged helix-like DNA-binding domain superfamily/Winged helix DNA-binding domain"/>
    <property type="match status" value="1"/>
</dbReference>
<dbReference type="FunFam" id="3.40.50.2300:FF:000001">
    <property type="entry name" value="DNA-binding response regulator PhoB"/>
    <property type="match status" value="1"/>
</dbReference>
<evidence type="ECO:0000256" key="2">
    <source>
        <dbReference type="ARBA" id="ARBA00023012"/>
    </source>
</evidence>
<gene>
    <name evidence="10" type="ORF">BW730_08235</name>
</gene>
<dbReference type="AlphaFoldDB" id="A0A1Q2CN02"/>
<dbReference type="InterPro" id="IPR011006">
    <property type="entry name" value="CheY-like_superfamily"/>
</dbReference>
<accession>A0A1Q2CN02</accession>
<dbReference type="EMBL" id="CP019606">
    <property type="protein sequence ID" value="AQP47484.1"/>
    <property type="molecule type" value="Genomic_DNA"/>
</dbReference>
<feature type="domain" description="Response regulatory" evidence="8">
    <location>
        <begin position="5"/>
        <end position="118"/>
    </location>
</feature>
<keyword evidence="4 7" id="KW-0238">DNA-binding</keyword>
<evidence type="ECO:0000313" key="11">
    <source>
        <dbReference type="Proteomes" id="UP000188145"/>
    </source>
</evidence>
<feature type="modified residue" description="4-aspartylphosphate" evidence="6">
    <location>
        <position position="54"/>
    </location>
</feature>
<dbReference type="Gene3D" id="6.10.250.690">
    <property type="match status" value="1"/>
</dbReference>
<reference evidence="11" key="1">
    <citation type="submission" date="2017-02" db="EMBL/GenBank/DDBJ databases">
        <title>Tessaracoccus aquaemaris sp. nov., isolated from the intestine of a Korean rockfish, Sebastes schlegelii, in a marine aquaculture pond.</title>
        <authorList>
            <person name="Tak E.J."/>
            <person name="Bae J.-W."/>
        </authorList>
    </citation>
    <scope>NUCLEOTIDE SEQUENCE [LARGE SCALE GENOMIC DNA]</scope>
    <source>
        <strain evidence="11">NSG39</strain>
    </source>
</reference>
<dbReference type="PANTHER" id="PTHR48111:SF1">
    <property type="entry name" value="TWO-COMPONENT RESPONSE REGULATOR ORR33"/>
    <property type="match status" value="1"/>
</dbReference>
<organism evidence="10 11">
    <name type="scientific">Tessaracoccus aquimaris</name>
    <dbReference type="NCBI Taxonomy" id="1332264"/>
    <lineage>
        <taxon>Bacteria</taxon>
        <taxon>Bacillati</taxon>
        <taxon>Actinomycetota</taxon>
        <taxon>Actinomycetes</taxon>
        <taxon>Propionibacteriales</taxon>
        <taxon>Propionibacteriaceae</taxon>
        <taxon>Tessaracoccus</taxon>
    </lineage>
</organism>
<keyword evidence="3" id="KW-0805">Transcription regulation</keyword>
<dbReference type="PROSITE" id="PS51755">
    <property type="entry name" value="OMPR_PHOB"/>
    <property type="match status" value="1"/>
</dbReference>
<name>A0A1Q2CN02_9ACTN</name>
<dbReference type="STRING" id="1332264.BW730_08235"/>
<dbReference type="GO" id="GO:0032993">
    <property type="term" value="C:protein-DNA complex"/>
    <property type="evidence" value="ECO:0007669"/>
    <property type="project" value="TreeGrafter"/>
</dbReference>
<dbReference type="CDD" id="cd17574">
    <property type="entry name" value="REC_OmpR"/>
    <property type="match status" value="1"/>
</dbReference>
<keyword evidence="2" id="KW-0902">Two-component regulatory system</keyword>
<feature type="DNA-binding region" description="OmpR/PhoB-type" evidence="7">
    <location>
        <begin position="126"/>
        <end position="224"/>
    </location>
</feature>
<evidence type="ECO:0000256" key="6">
    <source>
        <dbReference type="PROSITE-ProRule" id="PRU00169"/>
    </source>
</evidence>
<sequence>MSEPTILVVDDEPQMVMILEYLLRGRGFSVITATNGAQALERFEAQPVDLVLLDVTMPRVGGVEVARRLRRISDVPIVFLTARSNTEHIVAGYEAGADDYVVKPFEPQVLTLRIEALLRRTVAPRAQVVELDGLSVDLDSRAVRVGDASVTLSDVEWRLLRALAERVGEVLSWRYLLSQAWDTQDHVGGRELVKVTIYRLRHRLGHPAAELVQTVRGEGYRLGAEAG</sequence>
<keyword evidence="11" id="KW-1185">Reference proteome</keyword>
<dbReference type="CDD" id="cd00383">
    <property type="entry name" value="trans_reg_C"/>
    <property type="match status" value="1"/>
</dbReference>